<keyword evidence="2" id="KW-0378">Hydrolase</keyword>
<feature type="signal peptide" evidence="3">
    <location>
        <begin position="1"/>
        <end position="22"/>
    </location>
</feature>
<keyword evidence="6" id="KW-1185">Reference proteome</keyword>
<dbReference type="PROSITE" id="PS50106">
    <property type="entry name" value="PDZ"/>
    <property type="match status" value="1"/>
</dbReference>
<evidence type="ECO:0000259" key="4">
    <source>
        <dbReference type="PROSITE" id="PS50106"/>
    </source>
</evidence>
<proteinExistence type="predicted"/>
<gene>
    <name evidence="5" type="ORF">GCM10010439_12570</name>
</gene>
<dbReference type="SUPFAM" id="SSF50156">
    <property type="entry name" value="PDZ domain-like"/>
    <property type="match status" value="1"/>
</dbReference>
<evidence type="ECO:0000256" key="3">
    <source>
        <dbReference type="SAM" id="SignalP"/>
    </source>
</evidence>
<dbReference type="Pfam" id="PF13180">
    <property type="entry name" value="PDZ_2"/>
    <property type="match status" value="1"/>
</dbReference>
<dbReference type="EMBL" id="BAAATZ010000005">
    <property type="protein sequence ID" value="GAA2721713.1"/>
    <property type="molecule type" value="Genomic_DNA"/>
</dbReference>
<dbReference type="Pfam" id="PF13365">
    <property type="entry name" value="Trypsin_2"/>
    <property type="match status" value="1"/>
</dbReference>
<dbReference type="PRINTS" id="PR00834">
    <property type="entry name" value="PROTEASES2C"/>
</dbReference>
<dbReference type="InterPro" id="IPR001478">
    <property type="entry name" value="PDZ"/>
</dbReference>
<evidence type="ECO:0000256" key="1">
    <source>
        <dbReference type="ARBA" id="ARBA00022670"/>
    </source>
</evidence>
<dbReference type="InterPro" id="IPR036034">
    <property type="entry name" value="PDZ_sf"/>
</dbReference>
<dbReference type="PANTHER" id="PTHR43343">
    <property type="entry name" value="PEPTIDASE S12"/>
    <property type="match status" value="1"/>
</dbReference>
<evidence type="ECO:0000313" key="6">
    <source>
        <dbReference type="Proteomes" id="UP001501842"/>
    </source>
</evidence>
<evidence type="ECO:0000313" key="5">
    <source>
        <dbReference type="EMBL" id="GAA2721713.1"/>
    </source>
</evidence>
<dbReference type="PANTHER" id="PTHR43343:SF3">
    <property type="entry name" value="PROTEASE DO-LIKE 8, CHLOROPLASTIC"/>
    <property type="match status" value="1"/>
</dbReference>
<sequence>MGKREFCAAALAAALLTGCAGGGDGNGTTATRAPSPVDASAAAVLEDAYTRIVAAVLPSVVQINTDQGEGSGVVYDGDGHIVTNAHVVAGARSLQVVPSSGGSPLNARLVGTFDAGDLAVVKVDGANLPPASFGDSTRLKVGQIVLAMGSPLGLSGSVTNGIVSATGRTVTSQREGAFPGATISDAVQTSAAINPGNSGGALVTLDGTVVGIPTLAAGTGSGDLAAGIGFAIPGDTVRTIAPQLISSGKVTSSGRAALNVTIAQTFSITTGKADGVAVVSAAEGGAAAAAGIRKGDVIVEVNGQATPTTTALAEILANLQVGQTVPVKVRREGKEQTFQVKLGELPGG</sequence>
<keyword evidence="3" id="KW-0732">Signal</keyword>
<dbReference type="Gene3D" id="2.40.10.120">
    <property type="match status" value="1"/>
</dbReference>
<dbReference type="InterPro" id="IPR009003">
    <property type="entry name" value="Peptidase_S1_PA"/>
</dbReference>
<protein>
    <submittedName>
        <fullName evidence="5">Trypsin-like peptidase domain-containing protein</fullName>
    </submittedName>
</protein>
<feature type="domain" description="PDZ" evidence="4">
    <location>
        <begin position="266"/>
        <end position="333"/>
    </location>
</feature>
<dbReference type="SUPFAM" id="SSF50494">
    <property type="entry name" value="Trypsin-like serine proteases"/>
    <property type="match status" value="1"/>
</dbReference>
<dbReference type="Gene3D" id="2.30.42.10">
    <property type="match status" value="1"/>
</dbReference>
<reference evidence="5 6" key="1">
    <citation type="journal article" date="2019" name="Int. J. Syst. Evol. Microbiol.">
        <title>The Global Catalogue of Microorganisms (GCM) 10K type strain sequencing project: providing services to taxonomists for standard genome sequencing and annotation.</title>
        <authorList>
            <consortium name="The Broad Institute Genomics Platform"/>
            <consortium name="The Broad Institute Genome Sequencing Center for Infectious Disease"/>
            <person name="Wu L."/>
            <person name="Ma J."/>
        </authorList>
    </citation>
    <scope>NUCLEOTIDE SEQUENCE [LARGE SCALE GENOMIC DNA]</scope>
    <source>
        <strain evidence="5 6">JCM 8201</strain>
    </source>
</reference>
<dbReference type="PROSITE" id="PS51257">
    <property type="entry name" value="PROKAR_LIPOPROTEIN"/>
    <property type="match status" value="1"/>
</dbReference>
<evidence type="ECO:0000256" key="2">
    <source>
        <dbReference type="ARBA" id="ARBA00022801"/>
    </source>
</evidence>
<accession>A0ABN3U0B4</accession>
<organism evidence="5 6">
    <name type="scientific">Actinocorallia aurantiaca</name>
    <dbReference type="NCBI Taxonomy" id="46204"/>
    <lineage>
        <taxon>Bacteria</taxon>
        <taxon>Bacillati</taxon>
        <taxon>Actinomycetota</taxon>
        <taxon>Actinomycetes</taxon>
        <taxon>Streptosporangiales</taxon>
        <taxon>Thermomonosporaceae</taxon>
        <taxon>Actinocorallia</taxon>
    </lineage>
</organism>
<feature type="chain" id="PRO_5045905367" evidence="3">
    <location>
        <begin position="23"/>
        <end position="348"/>
    </location>
</feature>
<name>A0ABN3U0B4_9ACTN</name>
<comment type="caution">
    <text evidence="5">The sequence shown here is derived from an EMBL/GenBank/DDBJ whole genome shotgun (WGS) entry which is preliminary data.</text>
</comment>
<keyword evidence="1" id="KW-0645">Protease</keyword>
<dbReference type="RefSeq" id="WP_344449230.1">
    <property type="nucleotide sequence ID" value="NZ_BAAATZ010000005.1"/>
</dbReference>
<dbReference type="SMART" id="SM00228">
    <property type="entry name" value="PDZ"/>
    <property type="match status" value="1"/>
</dbReference>
<dbReference type="Proteomes" id="UP001501842">
    <property type="component" value="Unassembled WGS sequence"/>
</dbReference>
<dbReference type="InterPro" id="IPR001940">
    <property type="entry name" value="Peptidase_S1C"/>
</dbReference>
<dbReference type="InterPro" id="IPR051201">
    <property type="entry name" value="Chloro_Bact_Ser_Proteases"/>
</dbReference>